<dbReference type="InterPro" id="IPR036390">
    <property type="entry name" value="WH_DNA-bd_sf"/>
</dbReference>
<dbReference type="GO" id="GO:0003700">
    <property type="term" value="F:DNA-binding transcription factor activity"/>
    <property type="evidence" value="ECO:0007669"/>
    <property type="project" value="TreeGrafter"/>
</dbReference>
<dbReference type="InterPro" id="IPR030489">
    <property type="entry name" value="TR_Rrf2-type_CS"/>
</dbReference>
<comment type="caution">
    <text evidence="2">The sequence shown here is derived from an EMBL/GenBank/DDBJ whole genome shotgun (WGS) entry which is preliminary data.</text>
</comment>
<gene>
    <name evidence="2" type="ORF">A1QC_02695</name>
</gene>
<keyword evidence="1" id="KW-0238">DNA-binding</keyword>
<dbReference type="PANTHER" id="PTHR33221:SF4">
    <property type="entry name" value="HTH-TYPE TRANSCRIPTIONAL REPRESSOR NSRR"/>
    <property type="match status" value="1"/>
</dbReference>
<dbReference type="Proteomes" id="UP000094070">
    <property type="component" value="Unassembled WGS sequence"/>
</dbReference>
<dbReference type="SUPFAM" id="SSF46785">
    <property type="entry name" value="Winged helix' DNA-binding domain"/>
    <property type="match status" value="1"/>
</dbReference>
<reference evidence="2 3" key="1">
    <citation type="journal article" date="2012" name="Science">
        <title>Ecological populations of bacteria act as socially cohesive units of antibiotic production and resistance.</title>
        <authorList>
            <person name="Cordero O.X."/>
            <person name="Wildschutte H."/>
            <person name="Kirkup B."/>
            <person name="Proehl S."/>
            <person name="Ngo L."/>
            <person name="Hussain F."/>
            <person name="Le Roux F."/>
            <person name="Mincer T."/>
            <person name="Polz M.F."/>
        </authorList>
    </citation>
    <scope>NUCLEOTIDE SEQUENCE [LARGE SCALE GENOMIC DNA]</scope>
    <source>
        <strain evidence="2 3">1S-45</strain>
    </source>
</reference>
<dbReference type="PROSITE" id="PS51197">
    <property type="entry name" value="HTH_RRF2_2"/>
    <property type="match status" value="1"/>
</dbReference>
<dbReference type="InterPro" id="IPR036388">
    <property type="entry name" value="WH-like_DNA-bd_sf"/>
</dbReference>
<dbReference type="AlphaFoldDB" id="A0A1E5E0G7"/>
<evidence type="ECO:0000256" key="1">
    <source>
        <dbReference type="ARBA" id="ARBA00023125"/>
    </source>
</evidence>
<dbReference type="InterPro" id="IPR000944">
    <property type="entry name" value="Tscrpt_reg_Rrf2"/>
</dbReference>
<evidence type="ECO:0000313" key="3">
    <source>
        <dbReference type="Proteomes" id="UP000094070"/>
    </source>
</evidence>
<dbReference type="Gene3D" id="1.10.10.10">
    <property type="entry name" value="Winged helix-like DNA-binding domain superfamily/Winged helix DNA-binding domain"/>
    <property type="match status" value="1"/>
</dbReference>
<accession>A0A1E5E0G7</accession>
<organism evidence="2 3">
    <name type="scientific">Vibrio rumoiensis 1S-45</name>
    <dbReference type="NCBI Taxonomy" id="1188252"/>
    <lineage>
        <taxon>Bacteria</taxon>
        <taxon>Pseudomonadati</taxon>
        <taxon>Pseudomonadota</taxon>
        <taxon>Gammaproteobacteria</taxon>
        <taxon>Vibrionales</taxon>
        <taxon>Vibrionaceae</taxon>
        <taxon>Vibrio</taxon>
    </lineage>
</organism>
<dbReference type="GO" id="GO:0003677">
    <property type="term" value="F:DNA binding"/>
    <property type="evidence" value="ECO:0007669"/>
    <property type="project" value="UniProtKB-KW"/>
</dbReference>
<evidence type="ECO:0000313" key="2">
    <source>
        <dbReference type="EMBL" id="OEF23474.1"/>
    </source>
</evidence>
<dbReference type="EMBL" id="AJYK02000091">
    <property type="protein sequence ID" value="OEF23474.1"/>
    <property type="molecule type" value="Genomic_DNA"/>
</dbReference>
<sequence length="141" mass="15436">MQLTSFTDYGLRALIFLAALPAGERTSIQAVSDRFRIPKNHLIKIINKLAQLGYVTAVRGKNGGISLGMPAEHIIIGEVVRDLEPLQIVNCAESACHITAACRLKVQLAKAKDAFLQQLDECTIKDLLTDNDELLLLLTPV</sequence>
<dbReference type="PANTHER" id="PTHR33221">
    <property type="entry name" value="WINGED HELIX-TURN-HELIX TRANSCRIPTIONAL REGULATOR, RRF2 FAMILY"/>
    <property type="match status" value="1"/>
</dbReference>
<proteinExistence type="predicted"/>
<protein>
    <submittedName>
        <fullName evidence="2">Transcriptional repressor NsrR</fullName>
    </submittedName>
</protein>
<name>A0A1E5E0G7_9VIBR</name>
<dbReference type="eggNOG" id="COG1959">
    <property type="taxonomic scope" value="Bacteria"/>
</dbReference>
<keyword evidence="3" id="KW-1185">Reference proteome</keyword>
<dbReference type="RefSeq" id="WP_017024882.1">
    <property type="nucleotide sequence ID" value="NZ_AJYK02000091.1"/>
</dbReference>
<dbReference type="NCBIfam" id="NF008240">
    <property type="entry name" value="PRK11014.1"/>
    <property type="match status" value="1"/>
</dbReference>
<dbReference type="Pfam" id="PF02082">
    <property type="entry name" value="Rrf2"/>
    <property type="match status" value="1"/>
</dbReference>
<dbReference type="STRING" id="1188252.A1QC_02695"/>
<dbReference type="OrthoDB" id="9795923at2"/>
<dbReference type="GO" id="GO:0005829">
    <property type="term" value="C:cytosol"/>
    <property type="evidence" value="ECO:0007669"/>
    <property type="project" value="TreeGrafter"/>
</dbReference>
<dbReference type="NCBIfam" id="TIGR00738">
    <property type="entry name" value="rrf2_super"/>
    <property type="match status" value="1"/>
</dbReference>
<dbReference type="PROSITE" id="PS01332">
    <property type="entry name" value="HTH_RRF2_1"/>
    <property type="match status" value="1"/>
</dbReference>